<proteinExistence type="predicted"/>
<dbReference type="InterPro" id="IPR011856">
    <property type="entry name" value="tRNA_endonuc-like_dom_sf"/>
</dbReference>
<dbReference type="GO" id="GO:0009307">
    <property type="term" value="P:DNA restriction-modification system"/>
    <property type="evidence" value="ECO:0007669"/>
    <property type="project" value="InterPro"/>
</dbReference>
<accession>A0A4R5FGZ0</accession>
<sequence>MTVHPVEQEDPLVDQAGRRLPDLQGVPVPMTVRHPLEDVHPQWQQVAGGLRVAATPPDGKVTFMPPRTGHRRVVLSVLPFTLVLNTSHRGGTMARGSRKRRGRRRRRREAAVTATCLLGVVIVWFAVNHPVWAAGIAGLLAVLFAGGLVLRHRMIQADRERFLAGNAELEKVDRLPGPAFEHLVAERMIADGFRQVRECGRGGDGGVDITAVAPGHGRYAVQCKRYSRTVGAPEVRNFLGALANTFAGHTGVLVTSGRLTKQARAEALGARQPLILVERDRLADWLLGTVTLLPARSARMPAEDEAR</sequence>
<dbReference type="AlphaFoldDB" id="A0A4R5FGZ0"/>
<keyword evidence="2" id="KW-0812">Transmembrane</keyword>
<dbReference type="SUPFAM" id="SSF52980">
    <property type="entry name" value="Restriction endonuclease-like"/>
    <property type="match status" value="1"/>
</dbReference>
<dbReference type="Gene3D" id="3.40.1350.10">
    <property type="match status" value="1"/>
</dbReference>
<dbReference type="Pfam" id="PF04471">
    <property type="entry name" value="Mrr_cat"/>
    <property type="match status" value="1"/>
</dbReference>
<feature type="transmembrane region" description="Helical" evidence="2">
    <location>
        <begin position="108"/>
        <end position="126"/>
    </location>
</feature>
<dbReference type="PANTHER" id="PTHR30015:SF7">
    <property type="entry name" value="TYPE IV METHYL-DIRECTED RESTRICTION ENZYME ECOKMRR"/>
    <property type="match status" value="1"/>
</dbReference>
<comment type="caution">
    <text evidence="4">The sequence shown here is derived from an EMBL/GenBank/DDBJ whole genome shotgun (WGS) entry which is preliminary data.</text>
</comment>
<name>A0A4R5FGZ0_9ACTN</name>
<feature type="domain" description="Restriction endonuclease type IV Mrr" evidence="3">
    <location>
        <begin position="173"/>
        <end position="286"/>
    </location>
</feature>
<protein>
    <submittedName>
        <fullName evidence="4">Restriction endonuclease</fullName>
    </submittedName>
</protein>
<evidence type="ECO:0000256" key="1">
    <source>
        <dbReference type="SAM" id="MobiDB-lite"/>
    </source>
</evidence>
<keyword evidence="4" id="KW-0540">Nuclease</keyword>
<evidence type="ECO:0000313" key="5">
    <source>
        <dbReference type="Proteomes" id="UP000295136"/>
    </source>
</evidence>
<reference evidence="4 5" key="1">
    <citation type="submission" date="2019-03" db="EMBL/GenBank/DDBJ databases">
        <title>Draft genome sequences of novel Actinobacteria.</title>
        <authorList>
            <person name="Sahin N."/>
            <person name="Ay H."/>
            <person name="Saygin H."/>
        </authorList>
    </citation>
    <scope>NUCLEOTIDE SEQUENCE [LARGE SCALE GENOMIC DNA]</scope>
    <source>
        <strain evidence="4 5">6K102</strain>
    </source>
</reference>
<dbReference type="GO" id="GO:0003677">
    <property type="term" value="F:DNA binding"/>
    <property type="evidence" value="ECO:0007669"/>
    <property type="project" value="InterPro"/>
</dbReference>
<evidence type="ECO:0000259" key="3">
    <source>
        <dbReference type="Pfam" id="PF04471"/>
    </source>
</evidence>
<keyword evidence="2" id="KW-1133">Transmembrane helix</keyword>
<feature type="region of interest" description="Disordered" evidence="1">
    <location>
        <begin position="1"/>
        <end position="24"/>
    </location>
</feature>
<evidence type="ECO:0000256" key="2">
    <source>
        <dbReference type="SAM" id="Phobius"/>
    </source>
</evidence>
<evidence type="ECO:0000313" key="4">
    <source>
        <dbReference type="EMBL" id="TDE49916.1"/>
    </source>
</evidence>
<keyword evidence="4" id="KW-0255">Endonuclease</keyword>
<keyword evidence="5" id="KW-1185">Reference proteome</keyword>
<dbReference type="Proteomes" id="UP000295136">
    <property type="component" value="Unassembled WGS sequence"/>
</dbReference>
<keyword evidence="4" id="KW-0378">Hydrolase</keyword>
<dbReference type="EMBL" id="SMLD01000049">
    <property type="protein sequence ID" value="TDE49916.1"/>
    <property type="molecule type" value="Genomic_DNA"/>
</dbReference>
<dbReference type="InterPro" id="IPR007560">
    <property type="entry name" value="Restrct_endonuc_IV_Mrr"/>
</dbReference>
<dbReference type="GO" id="GO:0015666">
    <property type="term" value="F:restriction endodeoxyribonuclease activity"/>
    <property type="evidence" value="ECO:0007669"/>
    <property type="project" value="TreeGrafter"/>
</dbReference>
<keyword evidence="2" id="KW-0472">Membrane</keyword>
<dbReference type="PANTHER" id="PTHR30015">
    <property type="entry name" value="MRR RESTRICTION SYSTEM PROTEIN"/>
    <property type="match status" value="1"/>
</dbReference>
<feature type="transmembrane region" description="Helical" evidence="2">
    <location>
        <begin position="132"/>
        <end position="150"/>
    </location>
</feature>
<dbReference type="InterPro" id="IPR052906">
    <property type="entry name" value="Type_IV_Methyl-Rstrct_Enzyme"/>
</dbReference>
<gene>
    <name evidence="4" type="ORF">E1295_19905</name>
</gene>
<dbReference type="InterPro" id="IPR011335">
    <property type="entry name" value="Restrct_endonuc-II-like"/>
</dbReference>
<organism evidence="4 5">
    <name type="scientific">Nonomuraea mesophila</name>
    <dbReference type="NCBI Taxonomy" id="2530382"/>
    <lineage>
        <taxon>Bacteria</taxon>
        <taxon>Bacillati</taxon>
        <taxon>Actinomycetota</taxon>
        <taxon>Actinomycetes</taxon>
        <taxon>Streptosporangiales</taxon>
        <taxon>Streptosporangiaceae</taxon>
        <taxon>Nonomuraea</taxon>
    </lineage>
</organism>